<dbReference type="PIRSF" id="PIRSF001604">
    <property type="entry name" value="LigA"/>
    <property type="match status" value="1"/>
</dbReference>
<dbReference type="Pfam" id="PF12826">
    <property type="entry name" value="HHH_2"/>
    <property type="match status" value="1"/>
</dbReference>
<feature type="binding site" evidence="15">
    <location>
        <position position="167"/>
    </location>
    <ligand>
        <name>NAD(+)</name>
        <dbReference type="ChEBI" id="CHEBI:57540"/>
    </ligand>
</feature>
<evidence type="ECO:0000256" key="15">
    <source>
        <dbReference type="HAMAP-Rule" id="MF_01588"/>
    </source>
</evidence>
<feature type="binding site" evidence="15">
    <location>
        <position position="424"/>
    </location>
    <ligand>
        <name>Zn(2+)</name>
        <dbReference type="ChEBI" id="CHEBI:29105"/>
    </ligand>
</feature>
<dbReference type="SUPFAM" id="SSF47781">
    <property type="entry name" value="RuvA domain 2-like"/>
    <property type="match status" value="1"/>
</dbReference>
<dbReference type="InterPro" id="IPR003583">
    <property type="entry name" value="Hlx-hairpin-Hlx_DNA-bd_motif"/>
</dbReference>
<dbReference type="InterPro" id="IPR004149">
    <property type="entry name" value="Znf_DNAligase_C4"/>
</dbReference>
<feature type="binding site" evidence="15">
    <location>
        <position position="133"/>
    </location>
    <ligand>
        <name>NAD(+)</name>
        <dbReference type="ChEBI" id="CHEBI:57540"/>
    </ligand>
</feature>
<dbReference type="InterPro" id="IPR041663">
    <property type="entry name" value="DisA/LigA_HHH"/>
</dbReference>
<dbReference type="Pfam" id="PF01653">
    <property type="entry name" value="DNA_ligase_aden"/>
    <property type="match status" value="1"/>
</dbReference>
<evidence type="ECO:0000256" key="7">
    <source>
        <dbReference type="ARBA" id="ARBA00022763"/>
    </source>
</evidence>
<dbReference type="EMBL" id="SOAZ01000011">
    <property type="protein sequence ID" value="TDT58406.1"/>
    <property type="molecule type" value="Genomic_DNA"/>
</dbReference>
<keyword evidence="12 15" id="KW-0464">Manganese</keyword>
<dbReference type="GO" id="GO:0006260">
    <property type="term" value="P:DNA replication"/>
    <property type="evidence" value="ECO:0007669"/>
    <property type="project" value="UniProtKB-KW"/>
</dbReference>
<dbReference type="EC" id="6.5.1.2" evidence="2 15"/>
<comment type="similarity">
    <text evidence="14 15">Belongs to the NAD-dependent DNA ligase family. LigA subfamily.</text>
</comment>
<feature type="binding site" evidence="15">
    <location>
        <begin position="81"/>
        <end position="82"/>
    </location>
    <ligand>
        <name>NAD(+)</name>
        <dbReference type="ChEBI" id="CHEBI:57540"/>
    </ligand>
</feature>
<keyword evidence="7 15" id="KW-0227">DNA damage</keyword>
<dbReference type="InterPro" id="IPR018239">
    <property type="entry name" value="DNA_ligase_AS"/>
</dbReference>
<dbReference type="RefSeq" id="WP_133628206.1">
    <property type="nucleotide sequence ID" value="NZ_SOAZ01000011.1"/>
</dbReference>
<dbReference type="SMART" id="SM00532">
    <property type="entry name" value="LIGANc"/>
    <property type="match status" value="1"/>
</dbReference>
<evidence type="ECO:0000256" key="1">
    <source>
        <dbReference type="ARBA" id="ARBA00004067"/>
    </source>
</evidence>
<dbReference type="GO" id="GO:0006281">
    <property type="term" value="P:DNA repair"/>
    <property type="evidence" value="ECO:0007669"/>
    <property type="project" value="UniProtKB-KW"/>
</dbReference>
<dbReference type="Pfam" id="PF03120">
    <property type="entry name" value="OB_DNA_ligase"/>
    <property type="match status" value="1"/>
</dbReference>
<dbReference type="FunFam" id="1.10.150.20:FF:000006">
    <property type="entry name" value="DNA ligase"/>
    <property type="match status" value="1"/>
</dbReference>
<keyword evidence="9 15" id="KW-0460">Magnesium</keyword>
<accession>A0A4R7KPA6</accession>
<dbReference type="PANTHER" id="PTHR23389">
    <property type="entry name" value="CHROMOSOME TRANSMISSION FIDELITY FACTOR 18"/>
    <property type="match status" value="1"/>
</dbReference>
<dbReference type="PROSITE" id="PS50172">
    <property type="entry name" value="BRCT"/>
    <property type="match status" value="1"/>
</dbReference>
<feature type="binding site" evidence="15">
    <location>
        <position position="283"/>
    </location>
    <ligand>
        <name>NAD(+)</name>
        <dbReference type="ChEBI" id="CHEBI:57540"/>
    </ligand>
</feature>
<dbReference type="InterPro" id="IPR010994">
    <property type="entry name" value="RuvA_2-like"/>
</dbReference>
<evidence type="ECO:0000256" key="5">
    <source>
        <dbReference type="ARBA" id="ARBA00022705"/>
    </source>
</evidence>
<dbReference type="Pfam" id="PF22745">
    <property type="entry name" value="Nlig-Ia"/>
    <property type="match status" value="1"/>
</dbReference>
<dbReference type="FunFam" id="2.40.50.140:FF:000012">
    <property type="entry name" value="DNA ligase"/>
    <property type="match status" value="1"/>
</dbReference>
<evidence type="ECO:0000256" key="9">
    <source>
        <dbReference type="ARBA" id="ARBA00022842"/>
    </source>
</evidence>
<dbReference type="SUPFAM" id="SSF56091">
    <property type="entry name" value="DNA ligase/mRNA capping enzyme, catalytic domain"/>
    <property type="match status" value="1"/>
</dbReference>
<keyword evidence="4 15" id="KW-0436">Ligase</keyword>
<dbReference type="NCBIfam" id="TIGR00575">
    <property type="entry name" value="dnlj"/>
    <property type="match status" value="1"/>
</dbReference>
<feature type="domain" description="BRCT" evidence="17">
    <location>
        <begin position="583"/>
        <end position="665"/>
    </location>
</feature>
<dbReference type="InterPro" id="IPR013839">
    <property type="entry name" value="DNAligase_adenylation"/>
</dbReference>
<dbReference type="HAMAP" id="MF_01588">
    <property type="entry name" value="DNA_ligase_A"/>
    <property type="match status" value="1"/>
</dbReference>
<dbReference type="AlphaFoldDB" id="A0A4R7KPA6"/>
<comment type="caution">
    <text evidence="18">The sequence shown here is derived from an EMBL/GenBank/DDBJ whole genome shotgun (WGS) entry which is preliminary data.</text>
</comment>
<keyword evidence="19" id="KW-1185">Reference proteome</keyword>
<dbReference type="FunFam" id="3.30.470.30:FF:000001">
    <property type="entry name" value="DNA ligase"/>
    <property type="match status" value="1"/>
</dbReference>
<dbReference type="PROSITE" id="PS01055">
    <property type="entry name" value="DNA_LIGASE_N1"/>
    <property type="match status" value="1"/>
</dbReference>
<feature type="binding site" evidence="15">
    <location>
        <position position="307"/>
    </location>
    <ligand>
        <name>NAD(+)</name>
        <dbReference type="ChEBI" id="CHEBI:57540"/>
    </ligand>
</feature>
<dbReference type="CDD" id="cd17748">
    <property type="entry name" value="BRCT_DNA_ligase_like"/>
    <property type="match status" value="1"/>
</dbReference>
<keyword evidence="8 15" id="KW-0862">Zinc</keyword>
<comment type="function">
    <text evidence="1 15">DNA ligase that catalyzes the formation of phosphodiester linkages between 5'-phosphoryl and 3'-hydroxyl groups in double-stranded DNA using NAD as a coenzyme and as the energy source for the reaction. It is essential for DNA replication and repair of damaged DNA.</text>
</comment>
<dbReference type="CDD" id="cd00114">
    <property type="entry name" value="LIGANc"/>
    <property type="match status" value="1"/>
</dbReference>
<dbReference type="FunFam" id="1.10.150.20:FF:000007">
    <property type="entry name" value="DNA ligase"/>
    <property type="match status" value="1"/>
</dbReference>
<dbReference type="SMART" id="SM00278">
    <property type="entry name" value="HhH1"/>
    <property type="match status" value="3"/>
</dbReference>
<evidence type="ECO:0000256" key="12">
    <source>
        <dbReference type="ARBA" id="ARBA00023211"/>
    </source>
</evidence>
<evidence type="ECO:0000256" key="14">
    <source>
        <dbReference type="ARBA" id="ARBA00060881"/>
    </source>
</evidence>
<dbReference type="Gene3D" id="1.10.150.20">
    <property type="entry name" value="5' to 3' exonuclease, C-terminal subdomain"/>
    <property type="match status" value="2"/>
</dbReference>
<feature type="binding site" evidence="15">
    <location>
        <position position="110"/>
    </location>
    <ligand>
        <name>NAD(+)</name>
        <dbReference type="ChEBI" id="CHEBI:57540"/>
    </ligand>
</feature>
<dbReference type="InterPro" id="IPR036420">
    <property type="entry name" value="BRCT_dom_sf"/>
</dbReference>
<evidence type="ECO:0000256" key="13">
    <source>
        <dbReference type="ARBA" id="ARBA00034005"/>
    </source>
</evidence>
<dbReference type="Gene3D" id="3.40.50.10190">
    <property type="entry name" value="BRCT domain"/>
    <property type="match status" value="1"/>
</dbReference>
<feature type="active site" description="N6-AMP-lysine intermediate" evidence="15">
    <location>
        <position position="112"/>
    </location>
</feature>
<dbReference type="Pfam" id="PF00533">
    <property type="entry name" value="BRCT"/>
    <property type="match status" value="1"/>
</dbReference>
<evidence type="ECO:0000313" key="18">
    <source>
        <dbReference type="EMBL" id="TDT58406.1"/>
    </source>
</evidence>
<reference evidence="18 19" key="1">
    <citation type="submission" date="2019-03" db="EMBL/GenBank/DDBJ databases">
        <title>Genomic Encyclopedia of Type Strains, Phase IV (KMG-IV): sequencing the most valuable type-strain genomes for metagenomic binning, comparative biology and taxonomic classification.</title>
        <authorList>
            <person name="Goeker M."/>
        </authorList>
    </citation>
    <scope>NUCLEOTIDE SEQUENCE [LARGE SCALE GENOMIC DNA]</scope>
    <source>
        <strain evidence="18 19">DSM 24455</strain>
    </source>
</reference>
<feature type="binding site" evidence="15">
    <location>
        <position position="404"/>
    </location>
    <ligand>
        <name>Zn(2+)</name>
        <dbReference type="ChEBI" id="CHEBI:29105"/>
    </ligand>
</feature>
<feature type="binding site" evidence="15">
    <location>
        <position position="401"/>
    </location>
    <ligand>
        <name>Zn(2+)</name>
        <dbReference type="ChEBI" id="CHEBI:29105"/>
    </ligand>
</feature>
<dbReference type="SUPFAM" id="SSF50249">
    <property type="entry name" value="Nucleic acid-binding proteins"/>
    <property type="match status" value="1"/>
</dbReference>
<dbReference type="OrthoDB" id="9759736at2"/>
<dbReference type="GO" id="GO:0003677">
    <property type="term" value="F:DNA binding"/>
    <property type="evidence" value="ECO:0007669"/>
    <property type="project" value="InterPro"/>
</dbReference>
<proteinExistence type="inferred from homology"/>
<dbReference type="Gene3D" id="1.10.287.610">
    <property type="entry name" value="Helix hairpin bin"/>
    <property type="match status" value="1"/>
</dbReference>
<keyword evidence="5 15" id="KW-0235">DNA replication</keyword>
<feature type="binding site" evidence="15">
    <location>
        <position position="419"/>
    </location>
    <ligand>
        <name>Zn(2+)</name>
        <dbReference type="ChEBI" id="CHEBI:29105"/>
    </ligand>
</feature>
<organism evidence="18 19">
    <name type="scientific">Fonticella tunisiensis</name>
    <dbReference type="NCBI Taxonomy" id="1096341"/>
    <lineage>
        <taxon>Bacteria</taxon>
        <taxon>Bacillati</taxon>
        <taxon>Bacillota</taxon>
        <taxon>Clostridia</taxon>
        <taxon>Eubacteriales</taxon>
        <taxon>Clostridiaceae</taxon>
        <taxon>Fonticella</taxon>
    </lineage>
</organism>
<sequence length="665" mass="75168">MEDIKKRIDELRQIIEEHNYNYYVLDNPTISDYEYDKLMNELKRLEKEHPEYFDINSPTQRVGGKPLKEFNQVEHAVPMLSLQDVFSFEELMEWNERVKSAVKDAEYVVELKIDGLSVSLLYENGELVRGATRGDGNIGEDVTQNIRTIRSIPLKIKDKNLLEVRGEVYMPRKAFEILNIQREEMEEPLFANPRNAAAGSLRQLDPKITADRKLDIFIFNIQRYGGAPFKTHREALDYLEGLGFKVSPKRMVYKNIEGVIEAIKEIGETRGELPFDIDGVVVKVNELDKREILGQTAKTPRWAAAYKFPAEQKKTRVKDILVQVGRTGVITPTAILEPVRIAGSTVSRATLHNEDYIKEKDIRIGDSVIIQKAGEIIPEVVEVVFDDRDGDEVEFKMPDICPSCGSKVVRESGEAAVRCTNMSCPAQLKRTIIHFASRDAMNIDGLGPQIIGLLMDNGLIHDAADLYYLKFDDVVKLERMGKKSTQNLLDSIERTKENDIDRLIFGLGIRFIGGKAAKNLARAFKSMDNLMKASYDDLIKVEEIGDKMAQSVLSFFREEHNRRLIEKFREAGLNFNLKAREGNGRKIFEGMTFVLTGTLSKYTRSEASEIIESLGGKVSSSVSKKTTYVLAGEEAGSKLKKAQDLGVSIISEDDFEKMIGEGDKQ</sequence>
<evidence type="ECO:0000256" key="10">
    <source>
        <dbReference type="ARBA" id="ARBA00023027"/>
    </source>
</evidence>
<dbReference type="InterPro" id="IPR001357">
    <property type="entry name" value="BRCT_dom"/>
</dbReference>
<protein>
    <recommendedName>
        <fullName evidence="3 15">DNA ligase</fullName>
        <ecNumber evidence="2 15">6.5.1.2</ecNumber>
    </recommendedName>
    <alternativeName>
        <fullName evidence="15">Polydeoxyribonucleotide synthase [NAD(+)]</fullName>
    </alternativeName>
</protein>
<dbReference type="InterPro" id="IPR001679">
    <property type="entry name" value="DNA_ligase"/>
</dbReference>
<dbReference type="PANTHER" id="PTHR23389:SF9">
    <property type="entry name" value="DNA LIGASE"/>
    <property type="match status" value="1"/>
</dbReference>
<gene>
    <name evidence="15" type="primary">ligA</name>
    <name evidence="18" type="ORF">EDD71_11141</name>
</gene>
<evidence type="ECO:0000256" key="6">
    <source>
        <dbReference type="ARBA" id="ARBA00022723"/>
    </source>
</evidence>
<evidence type="ECO:0000256" key="8">
    <source>
        <dbReference type="ARBA" id="ARBA00022833"/>
    </source>
</evidence>
<dbReference type="SUPFAM" id="SSF52113">
    <property type="entry name" value="BRCT domain"/>
    <property type="match status" value="1"/>
</dbReference>
<dbReference type="Gene3D" id="3.30.470.30">
    <property type="entry name" value="DNA ligase/mRNA capping enzyme"/>
    <property type="match status" value="1"/>
</dbReference>
<evidence type="ECO:0000313" key="19">
    <source>
        <dbReference type="Proteomes" id="UP000295325"/>
    </source>
</evidence>
<comment type="cofactor">
    <cofactor evidence="15">
        <name>Mg(2+)</name>
        <dbReference type="ChEBI" id="CHEBI:18420"/>
    </cofactor>
    <cofactor evidence="15">
        <name>Mn(2+)</name>
        <dbReference type="ChEBI" id="CHEBI:29035"/>
    </cofactor>
</comment>
<evidence type="ECO:0000256" key="11">
    <source>
        <dbReference type="ARBA" id="ARBA00023204"/>
    </source>
</evidence>
<dbReference type="GO" id="GO:0003911">
    <property type="term" value="F:DNA ligase (NAD+) activity"/>
    <property type="evidence" value="ECO:0007669"/>
    <property type="project" value="UniProtKB-UniRule"/>
</dbReference>
<dbReference type="Pfam" id="PF03119">
    <property type="entry name" value="DNA_ligase_ZBD"/>
    <property type="match status" value="1"/>
</dbReference>
<dbReference type="FunFam" id="1.10.287.610:FF:000002">
    <property type="entry name" value="DNA ligase"/>
    <property type="match status" value="1"/>
</dbReference>
<dbReference type="InterPro" id="IPR013840">
    <property type="entry name" value="DNAligase_N"/>
</dbReference>
<dbReference type="Gene3D" id="2.40.50.140">
    <property type="entry name" value="Nucleic acid-binding proteins"/>
    <property type="match status" value="1"/>
</dbReference>
<keyword evidence="11 15" id="KW-0234">DNA repair</keyword>
<evidence type="ECO:0000256" key="4">
    <source>
        <dbReference type="ARBA" id="ARBA00022598"/>
    </source>
</evidence>
<keyword evidence="10 15" id="KW-0520">NAD</keyword>
<evidence type="ECO:0000256" key="2">
    <source>
        <dbReference type="ARBA" id="ARBA00012722"/>
    </source>
</evidence>
<dbReference type="InterPro" id="IPR012340">
    <property type="entry name" value="NA-bd_OB-fold"/>
</dbReference>
<dbReference type="InterPro" id="IPR004150">
    <property type="entry name" value="NAD_DNA_ligase_OB"/>
</dbReference>
<feature type="binding site" evidence="15">
    <location>
        <begin position="32"/>
        <end position="36"/>
    </location>
    <ligand>
        <name>NAD(+)</name>
        <dbReference type="ChEBI" id="CHEBI:57540"/>
    </ligand>
</feature>
<dbReference type="SMART" id="SM00292">
    <property type="entry name" value="BRCT"/>
    <property type="match status" value="1"/>
</dbReference>
<comment type="catalytic activity">
    <reaction evidence="13 15 16">
        <text>NAD(+) + (deoxyribonucleotide)n-3'-hydroxyl + 5'-phospho-(deoxyribonucleotide)m = (deoxyribonucleotide)n+m + AMP + beta-nicotinamide D-nucleotide.</text>
        <dbReference type="EC" id="6.5.1.2"/>
    </reaction>
</comment>
<dbReference type="InterPro" id="IPR033136">
    <property type="entry name" value="DNA_ligase_CS"/>
</dbReference>
<dbReference type="PROSITE" id="PS01056">
    <property type="entry name" value="DNA_LIGASE_N2"/>
    <property type="match status" value="1"/>
</dbReference>
<dbReference type="Gene3D" id="6.20.10.30">
    <property type="match status" value="1"/>
</dbReference>
<evidence type="ECO:0000256" key="3">
    <source>
        <dbReference type="ARBA" id="ARBA00013308"/>
    </source>
</evidence>
<dbReference type="Proteomes" id="UP000295325">
    <property type="component" value="Unassembled WGS sequence"/>
</dbReference>
<evidence type="ECO:0000259" key="17">
    <source>
        <dbReference type="PROSITE" id="PS50172"/>
    </source>
</evidence>
<name>A0A4R7KPA6_9CLOT</name>
<dbReference type="NCBIfam" id="NF005932">
    <property type="entry name" value="PRK07956.1"/>
    <property type="match status" value="1"/>
</dbReference>
<evidence type="ECO:0000256" key="16">
    <source>
        <dbReference type="RuleBase" id="RU000618"/>
    </source>
</evidence>
<keyword evidence="6 15" id="KW-0479">Metal-binding</keyword>
<dbReference type="GO" id="GO:0046872">
    <property type="term" value="F:metal ion binding"/>
    <property type="evidence" value="ECO:0007669"/>
    <property type="project" value="UniProtKB-KW"/>
</dbReference>
<dbReference type="GO" id="GO:0005829">
    <property type="term" value="C:cytosol"/>
    <property type="evidence" value="ECO:0007669"/>
    <property type="project" value="TreeGrafter"/>
</dbReference>